<dbReference type="AlphaFoldDB" id="A0A382HIE5"/>
<evidence type="ECO:0000313" key="2">
    <source>
        <dbReference type="EMBL" id="SVB87070.1"/>
    </source>
</evidence>
<gene>
    <name evidence="2" type="ORF">METZ01_LOCUS239924</name>
</gene>
<evidence type="ECO:0000259" key="1">
    <source>
        <dbReference type="Pfam" id="PF20601"/>
    </source>
</evidence>
<feature type="non-terminal residue" evidence="2">
    <location>
        <position position="209"/>
    </location>
</feature>
<protein>
    <recommendedName>
        <fullName evidence="1">DUF6797 domain-containing protein</fullName>
    </recommendedName>
</protein>
<name>A0A382HIE5_9ZZZZ</name>
<dbReference type="Pfam" id="PF20601">
    <property type="entry name" value="DUF6797"/>
    <property type="match status" value="1"/>
</dbReference>
<feature type="domain" description="DUF6797" evidence="1">
    <location>
        <begin position="73"/>
        <end position="187"/>
    </location>
</feature>
<dbReference type="EMBL" id="UINC01061468">
    <property type="protein sequence ID" value="SVB87070.1"/>
    <property type="molecule type" value="Genomic_DNA"/>
</dbReference>
<sequence length="209" mass="23284">MLRRQTIFPLLSALVTIFTHAAAKPEVVSPWNQWIERDFPFFSTTVDARNKTAEDNLTPRALIFPLGQDHFLAYDLDLLRVAVAWKAKDTPFLNASMSVNSYPYQLKKVGGGQGTLPKPNGEIWFQNGIYPGVGVGSPDFTDTRPPPPTETEVGRGGINPKLARFRGINLQSGAEIEYEVGTTRIRERFGLEKDGLIRHLKVAAHNKPL</sequence>
<accession>A0A382HIE5</accession>
<reference evidence="2" key="1">
    <citation type="submission" date="2018-05" db="EMBL/GenBank/DDBJ databases">
        <authorList>
            <person name="Lanie J.A."/>
            <person name="Ng W.-L."/>
            <person name="Kazmierczak K.M."/>
            <person name="Andrzejewski T.M."/>
            <person name="Davidsen T.M."/>
            <person name="Wayne K.J."/>
            <person name="Tettelin H."/>
            <person name="Glass J.I."/>
            <person name="Rusch D."/>
            <person name="Podicherti R."/>
            <person name="Tsui H.-C.T."/>
            <person name="Winkler M.E."/>
        </authorList>
    </citation>
    <scope>NUCLEOTIDE SEQUENCE</scope>
</reference>
<organism evidence="2">
    <name type="scientific">marine metagenome</name>
    <dbReference type="NCBI Taxonomy" id="408172"/>
    <lineage>
        <taxon>unclassified sequences</taxon>
        <taxon>metagenomes</taxon>
        <taxon>ecological metagenomes</taxon>
    </lineage>
</organism>
<proteinExistence type="predicted"/>
<dbReference type="InterPro" id="IPR046476">
    <property type="entry name" value="DUF6797"/>
</dbReference>